<evidence type="ECO:0000313" key="2">
    <source>
        <dbReference type="Proteomes" id="UP000234323"/>
    </source>
</evidence>
<organism evidence="1 2">
    <name type="scientific">Rhizophagus irregularis</name>
    <dbReference type="NCBI Taxonomy" id="588596"/>
    <lineage>
        <taxon>Eukaryota</taxon>
        <taxon>Fungi</taxon>
        <taxon>Fungi incertae sedis</taxon>
        <taxon>Mucoromycota</taxon>
        <taxon>Glomeromycotina</taxon>
        <taxon>Glomeromycetes</taxon>
        <taxon>Glomerales</taxon>
        <taxon>Glomeraceae</taxon>
        <taxon>Rhizophagus</taxon>
    </lineage>
</organism>
<name>A0A2I1HL91_9GLOM</name>
<gene>
    <name evidence="1" type="ORF">RhiirA4_550429</name>
</gene>
<keyword evidence="2" id="KW-1185">Reference proteome</keyword>
<dbReference type="EMBL" id="LLXI01003682">
    <property type="protein sequence ID" value="PKY59647.1"/>
    <property type="molecule type" value="Genomic_DNA"/>
</dbReference>
<reference evidence="1 2" key="1">
    <citation type="submission" date="2015-10" db="EMBL/GenBank/DDBJ databases">
        <title>Genome analyses suggest a sexual origin of heterokaryosis in a supposedly ancient asexual fungus.</title>
        <authorList>
            <person name="Ropars J."/>
            <person name="Sedzielewska K."/>
            <person name="Noel J."/>
            <person name="Charron P."/>
            <person name="Farinelli L."/>
            <person name="Marton T."/>
            <person name="Kruger M."/>
            <person name="Pelin A."/>
            <person name="Brachmann A."/>
            <person name="Corradi N."/>
        </authorList>
    </citation>
    <scope>NUCLEOTIDE SEQUENCE [LARGE SCALE GENOMIC DNA]</scope>
    <source>
        <strain evidence="1 2">A4</strain>
    </source>
</reference>
<evidence type="ECO:0008006" key="3">
    <source>
        <dbReference type="Google" id="ProtNLM"/>
    </source>
</evidence>
<accession>A0A2I1HL91</accession>
<comment type="caution">
    <text evidence="1">The sequence shown here is derived from an EMBL/GenBank/DDBJ whole genome shotgun (WGS) entry which is preliminary data.</text>
</comment>
<dbReference type="Proteomes" id="UP000234323">
    <property type="component" value="Unassembled WGS sequence"/>
</dbReference>
<proteinExistence type="predicted"/>
<dbReference type="AlphaFoldDB" id="A0A2I1HL91"/>
<evidence type="ECO:0000313" key="1">
    <source>
        <dbReference type="EMBL" id="PKY59647.1"/>
    </source>
</evidence>
<sequence>MNKNDHNSAKVGHIKSNYGCAIYCYQNYRPAFGDGHDLFQDSDSKWKNFSGFCSYSKVDMPQSYMSGSYNSFDVEDYEVFQVIKK</sequence>
<protein>
    <recommendedName>
        <fullName evidence="3">TLDc domain-containing protein</fullName>
    </recommendedName>
</protein>